<evidence type="ECO:0000313" key="2">
    <source>
        <dbReference type="Proteomes" id="UP000198816"/>
    </source>
</evidence>
<protein>
    <submittedName>
        <fullName evidence="1">Uncharacterized protein</fullName>
    </submittedName>
</protein>
<keyword evidence="2" id="KW-1185">Reference proteome</keyword>
<gene>
    <name evidence="1" type="ORF">SAMN05421783_10512</name>
</gene>
<accession>A0A1H2UAD8</accession>
<name>A0A1H2UAD8_THIRO</name>
<organism evidence="1 2">
    <name type="scientific">Thiocapsa roseopersicina</name>
    <dbReference type="NCBI Taxonomy" id="1058"/>
    <lineage>
        <taxon>Bacteria</taxon>
        <taxon>Pseudomonadati</taxon>
        <taxon>Pseudomonadota</taxon>
        <taxon>Gammaproteobacteria</taxon>
        <taxon>Chromatiales</taxon>
        <taxon>Chromatiaceae</taxon>
        <taxon>Thiocapsa</taxon>
    </lineage>
</organism>
<dbReference type="AlphaFoldDB" id="A0A1H2UAD8"/>
<dbReference type="Proteomes" id="UP000198816">
    <property type="component" value="Unassembled WGS sequence"/>
</dbReference>
<evidence type="ECO:0000313" key="1">
    <source>
        <dbReference type="EMBL" id="SDW52414.1"/>
    </source>
</evidence>
<sequence>MPGIAQSELSWRQISALTLQEQLTARVARPWPPGRIWTATAARTSGWVRITSPGQLSGVQRNGRVCGERANRILLIRAWTAFSHAKAPKPGAPRPWRRGGARRGSSVRIAWPPCIAASTPTGAATGSLRLQTSLTVRNLLREPQLPLTIWFQAIYLTTQNKNNLSPLSHKRRLDVCCRIAWKLEQQKSELTSRRATRRIADVTTGREPMSSQPFTCRFNR</sequence>
<dbReference type="EMBL" id="FNNZ01000005">
    <property type="protein sequence ID" value="SDW52414.1"/>
    <property type="molecule type" value="Genomic_DNA"/>
</dbReference>
<reference evidence="2" key="1">
    <citation type="submission" date="2016-10" db="EMBL/GenBank/DDBJ databases">
        <authorList>
            <person name="Varghese N."/>
            <person name="Submissions S."/>
        </authorList>
    </citation>
    <scope>NUCLEOTIDE SEQUENCE [LARGE SCALE GENOMIC DNA]</scope>
    <source>
        <strain evidence="2">DSM 217</strain>
    </source>
</reference>
<proteinExistence type="predicted"/>